<reference evidence="2 3" key="1">
    <citation type="journal article" date="2018" name="Nat. Genet.">
        <title>The Rosa genome provides new insights in the design of modern roses.</title>
        <authorList>
            <person name="Bendahmane M."/>
        </authorList>
    </citation>
    <scope>NUCLEOTIDE SEQUENCE [LARGE SCALE GENOMIC DNA]</scope>
    <source>
        <strain evidence="3">cv. Old Blush</strain>
    </source>
</reference>
<dbReference type="Gramene" id="PRQ25051">
    <property type="protein sequence ID" value="PRQ25051"/>
    <property type="gene ID" value="RchiOBHm_Chr6g0279341"/>
</dbReference>
<comment type="caution">
    <text evidence="2">The sequence shown here is derived from an EMBL/GenBank/DDBJ whole genome shotgun (WGS) entry which is preliminary data.</text>
</comment>
<evidence type="ECO:0000313" key="2">
    <source>
        <dbReference type="EMBL" id="PRQ25051.1"/>
    </source>
</evidence>
<accession>A0A2P6PT03</accession>
<dbReference type="AlphaFoldDB" id="A0A2P6PT03"/>
<dbReference type="EMBL" id="PDCK01000044">
    <property type="protein sequence ID" value="PRQ25051.1"/>
    <property type="molecule type" value="Genomic_DNA"/>
</dbReference>
<evidence type="ECO:0000256" key="1">
    <source>
        <dbReference type="SAM" id="MobiDB-lite"/>
    </source>
</evidence>
<organism evidence="2 3">
    <name type="scientific">Rosa chinensis</name>
    <name type="common">China rose</name>
    <dbReference type="NCBI Taxonomy" id="74649"/>
    <lineage>
        <taxon>Eukaryota</taxon>
        <taxon>Viridiplantae</taxon>
        <taxon>Streptophyta</taxon>
        <taxon>Embryophyta</taxon>
        <taxon>Tracheophyta</taxon>
        <taxon>Spermatophyta</taxon>
        <taxon>Magnoliopsida</taxon>
        <taxon>eudicotyledons</taxon>
        <taxon>Gunneridae</taxon>
        <taxon>Pentapetalae</taxon>
        <taxon>rosids</taxon>
        <taxon>fabids</taxon>
        <taxon>Rosales</taxon>
        <taxon>Rosaceae</taxon>
        <taxon>Rosoideae</taxon>
        <taxon>Rosoideae incertae sedis</taxon>
        <taxon>Rosa</taxon>
    </lineage>
</organism>
<evidence type="ECO:0000313" key="3">
    <source>
        <dbReference type="Proteomes" id="UP000238479"/>
    </source>
</evidence>
<sequence length="73" mass="8463">MAVAMALEEQGRRVNKRNHNLRQNQGKNRAGKNCSLIFITQDYYCHNYNAKNIEGRIFSLILLLKLTLKSLKV</sequence>
<proteinExistence type="predicted"/>
<gene>
    <name evidence="2" type="ORF">RchiOBHm_Chr6g0279341</name>
</gene>
<protein>
    <submittedName>
        <fullName evidence="2">Uncharacterized protein</fullName>
    </submittedName>
</protein>
<keyword evidence="3" id="KW-1185">Reference proteome</keyword>
<feature type="region of interest" description="Disordered" evidence="1">
    <location>
        <begin position="1"/>
        <end position="28"/>
    </location>
</feature>
<dbReference type="Proteomes" id="UP000238479">
    <property type="component" value="Chromosome 6"/>
</dbReference>
<name>A0A2P6PT03_ROSCH</name>